<sequence length="128" mass="15183">MVGDFEALNNYTIPDRYPIPRIYETLTQLSQDKLITAMDSLKCFYQDVLTDNARKLPRIIVHCGIYECLMMPFSIRNAPSHYQRMINTMFPKELSEGWLIIYIDDIIAFPQTWENYLTRLERVLQKIV</sequence>
<dbReference type="OrthoDB" id="2743851at2759"/>
<dbReference type="InterPro" id="IPR053134">
    <property type="entry name" value="RNA-dir_DNA_polymerase"/>
</dbReference>
<reference evidence="2" key="1">
    <citation type="submission" date="2021-03" db="EMBL/GenBank/DDBJ databases">
        <title>Draft genome sequence of rust myrtle Austropuccinia psidii MF-1, a brazilian biotype.</title>
        <authorList>
            <person name="Quecine M.C."/>
            <person name="Pachon D.M.R."/>
            <person name="Bonatelli M.L."/>
            <person name="Correr F.H."/>
            <person name="Franceschini L.M."/>
            <person name="Leite T.F."/>
            <person name="Margarido G.R.A."/>
            <person name="Almeida C.A."/>
            <person name="Ferrarezi J.A."/>
            <person name="Labate C.A."/>
        </authorList>
    </citation>
    <scope>NUCLEOTIDE SEQUENCE</scope>
    <source>
        <strain evidence="2">MF-1</strain>
    </source>
</reference>
<dbReference type="EMBL" id="AVOT02060313">
    <property type="protein sequence ID" value="MBW0553806.1"/>
    <property type="molecule type" value="Genomic_DNA"/>
</dbReference>
<dbReference type="Gene3D" id="3.10.10.10">
    <property type="entry name" value="HIV Type 1 Reverse Transcriptase, subunit A, domain 1"/>
    <property type="match status" value="1"/>
</dbReference>
<dbReference type="CDD" id="cd01647">
    <property type="entry name" value="RT_LTR"/>
    <property type="match status" value="1"/>
</dbReference>
<accession>A0A9Q3PBK5</accession>
<evidence type="ECO:0000313" key="3">
    <source>
        <dbReference type="Proteomes" id="UP000765509"/>
    </source>
</evidence>
<name>A0A9Q3PBK5_9BASI</name>
<dbReference type="Pfam" id="PF00078">
    <property type="entry name" value="RVT_1"/>
    <property type="match status" value="1"/>
</dbReference>
<evidence type="ECO:0000313" key="2">
    <source>
        <dbReference type="EMBL" id="MBW0553806.1"/>
    </source>
</evidence>
<dbReference type="InterPro" id="IPR043128">
    <property type="entry name" value="Rev_trsase/Diguanyl_cyclase"/>
</dbReference>
<proteinExistence type="predicted"/>
<dbReference type="Gene3D" id="3.30.70.270">
    <property type="match status" value="1"/>
</dbReference>
<dbReference type="AlphaFoldDB" id="A0A9Q3PBK5"/>
<protein>
    <recommendedName>
        <fullName evidence="1">Reverse transcriptase domain-containing protein</fullName>
    </recommendedName>
</protein>
<gene>
    <name evidence="2" type="ORF">O181_093521</name>
</gene>
<dbReference type="Proteomes" id="UP000765509">
    <property type="component" value="Unassembled WGS sequence"/>
</dbReference>
<dbReference type="SUPFAM" id="SSF56672">
    <property type="entry name" value="DNA/RNA polymerases"/>
    <property type="match status" value="1"/>
</dbReference>
<dbReference type="PANTHER" id="PTHR24559:SF444">
    <property type="entry name" value="REVERSE TRANSCRIPTASE DOMAIN-CONTAINING PROTEIN"/>
    <property type="match status" value="1"/>
</dbReference>
<feature type="domain" description="Reverse transcriptase" evidence="1">
    <location>
        <begin position="4"/>
        <end position="125"/>
    </location>
</feature>
<dbReference type="InterPro" id="IPR000477">
    <property type="entry name" value="RT_dom"/>
</dbReference>
<organism evidence="2 3">
    <name type="scientific">Austropuccinia psidii MF-1</name>
    <dbReference type="NCBI Taxonomy" id="1389203"/>
    <lineage>
        <taxon>Eukaryota</taxon>
        <taxon>Fungi</taxon>
        <taxon>Dikarya</taxon>
        <taxon>Basidiomycota</taxon>
        <taxon>Pucciniomycotina</taxon>
        <taxon>Pucciniomycetes</taxon>
        <taxon>Pucciniales</taxon>
        <taxon>Sphaerophragmiaceae</taxon>
        <taxon>Austropuccinia</taxon>
    </lineage>
</organism>
<comment type="caution">
    <text evidence="2">The sequence shown here is derived from an EMBL/GenBank/DDBJ whole genome shotgun (WGS) entry which is preliminary data.</text>
</comment>
<dbReference type="InterPro" id="IPR043502">
    <property type="entry name" value="DNA/RNA_pol_sf"/>
</dbReference>
<dbReference type="PANTHER" id="PTHR24559">
    <property type="entry name" value="TRANSPOSON TY3-I GAG-POL POLYPROTEIN"/>
    <property type="match status" value="1"/>
</dbReference>
<keyword evidence="3" id="KW-1185">Reference proteome</keyword>
<evidence type="ECO:0000259" key="1">
    <source>
        <dbReference type="Pfam" id="PF00078"/>
    </source>
</evidence>